<evidence type="ECO:0000313" key="8">
    <source>
        <dbReference type="EMBL" id="KAK6470685.1"/>
    </source>
</evidence>
<evidence type="ECO:0000256" key="6">
    <source>
        <dbReference type="SAM" id="MobiDB-lite"/>
    </source>
</evidence>
<protein>
    <submittedName>
        <fullName evidence="8">Calpain-3-like</fullName>
    </submittedName>
</protein>
<dbReference type="InterPro" id="IPR001300">
    <property type="entry name" value="Peptidase_C2_calpain_cat"/>
</dbReference>
<dbReference type="PRINTS" id="PR00704">
    <property type="entry name" value="CALPAIN"/>
</dbReference>
<dbReference type="InterPro" id="IPR033883">
    <property type="entry name" value="C2_III"/>
</dbReference>
<dbReference type="SUPFAM" id="SSF49758">
    <property type="entry name" value="Calpain large subunit, middle domain (domain III)"/>
    <property type="match status" value="1"/>
</dbReference>
<proteinExistence type="inferred from homology"/>
<name>A0ABR0YDJ2_HUSHU</name>
<comment type="similarity">
    <text evidence="1">Belongs to the peptidase C2 family.</text>
</comment>
<dbReference type="CDD" id="cd00214">
    <property type="entry name" value="Calpain_III"/>
    <property type="match status" value="1"/>
</dbReference>
<feature type="active site" evidence="5">
    <location>
        <position position="214"/>
    </location>
</feature>
<evidence type="ECO:0000259" key="7">
    <source>
        <dbReference type="PROSITE" id="PS50203"/>
    </source>
</evidence>
<dbReference type="InterPro" id="IPR038765">
    <property type="entry name" value="Papain-like_cys_pep_sf"/>
</dbReference>
<dbReference type="InterPro" id="IPR022683">
    <property type="entry name" value="Calpain_III"/>
</dbReference>
<dbReference type="InterPro" id="IPR036213">
    <property type="entry name" value="Calpain_III_sf"/>
</dbReference>
<feature type="region of interest" description="Disordered" evidence="6">
    <location>
        <begin position="1"/>
        <end position="34"/>
    </location>
</feature>
<dbReference type="SMART" id="SM00720">
    <property type="entry name" value="calpain_III"/>
    <property type="match status" value="1"/>
</dbReference>
<evidence type="ECO:0000256" key="5">
    <source>
        <dbReference type="PROSITE-ProRule" id="PRU00239"/>
    </source>
</evidence>
<dbReference type="SMART" id="SM00230">
    <property type="entry name" value="CysPc"/>
    <property type="match status" value="1"/>
</dbReference>
<dbReference type="Gene3D" id="3.90.70.10">
    <property type="entry name" value="Cysteine proteinases"/>
    <property type="match status" value="1"/>
</dbReference>
<dbReference type="PROSITE" id="PS00139">
    <property type="entry name" value="THIOL_PROTEASE_CYS"/>
    <property type="match status" value="1"/>
</dbReference>
<dbReference type="InterPro" id="IPR000169">
    <property type="entry name" value="Pept_cys_AS"/>
</dbReference>
<dbReference type="InterPro" id="IPR022682">
    <property type="entry name" value="Calpain_domain_III"/>
</dbReference>
<dbReference type="InterPro" id="IPR022684">
    <property type="entry name" value="Calpain_cysteine_protease"/>
</dbReference>
<keyword evidence="4 5" id="KW-0788">Thiol protease</keyword>
<accession>A0ABR0YDJ2</accession>
<reference evidence="8 9" key="1">
    <citation type="submission" date="2021-05" db="EMBL/GenBank/DDBJ databases">
        <authorList>
            <person name="Zahm M."/>
            <person name="Klopp C."/>
            <person name="Cabau C."/>
            <person name="Kuhl H."/>
            <person name="Suciu R."/>
            <person name="Ciorpac M."/>
            <person name="Holostenco D."/>
            <person name="Gessner J."/>
            <person name="Wuertz S."/>
            <person name="Hohne C."/>
            <person name="Stock M."/>
            <person name="Gislard M."/>
            <person name="Lluch J."/>
            <person name="Milhes M."/>
            <person name="Lampietro C."/>
            <person name="Lopez Roques C."/>
            <person name="Donnadieu C."/>
            <person name="Du K."/>
            <person name="Schartl M."/>
            <person name="Guiguen Y."/>
        </authorList>
    </citation>
    <scope>NUCLEOTIDE SEQUENCE [LARGE SCALE GENOMIC DNA]</scope>
    <source>
        <strain evidence="8">Hh-F2</strain>
        <tissue evidence="8">Blood</tissue>
    </source>
</reference>
<feature type="active site" evidence="5">
    <location>
        <position position="238"/>
    </location>
</feature>
<dbReference type="PROSITE" id="PS50203">
    <property type="entry name" value="CALPAIN_CAT"/>
    <property type="match status" value="1"/>
</dbReference>
<evidence type="ECO:0000256" key="2">
    <source>
        <dbReference type="ARBA" id="ARBA00022670"/>
    </source>
</evidence>
<dbReference type="Pfam" id="PF00648">
    <property type="entry name" value="Peptidase_C2"/>
    <property type="match status" value="2"/>
</dbReference>
<keyword evidence="3 5" id="KW-0378">Hydrolase</keyword>
<organism evidence="8 9">
    <name type="scientific">Huso huso</name>
    <name type="common">Beluga</name>
    <name type="synonym">Acipenser huso</name>
    <dbReference type="NCBI Taxonomy" id="61971"/>
    <lineage>
        <taxon>Eukaryota</taxon>
        <taxon>Metazoa</taxon>
        <taxon>Chordata</taxon>
        <taxon>Craniata</taxon>
        <taxon>Vertebrata</taxon>
        <taxon>Euteleostomi</taxon>
        <taxon>Actinopterygii</taxon>
        <taxon>Chondrostei</taxon>
        <taxon>Acipenseriformes</taxon>
        <taxon>Acipenseridae</taxon>
        <taxon>Huso</taxon>
    </lineage>
</organism>
<gene>
    <name evidence="8" type="ORF">HHUSO_G30983</name>
</gene>
<feature type="domain" description="Calpain catalytic" evidence="7">
    <location>
        <begin position="27"/>
        <end position="298"/>
    </location>
</feature>
<evidence type="ECO:0000256" key="4">
    <source>
        <dbReference type="ARBA" id="ARBA00022807"/>
    </source>
</evidence>
<dbReference type="PANTHER" id="PTHR10183">
    <property type="entry name" value="CALPAIN"/>
    <property type="match status" value="1"/>
</dbReference>
<dbReference type="CDD" id="cd00044">
    <property type="entry name" value="CysPc"/>
    <property type="match status" value="1"/>
</dbReference>
<dbReference type="Proteomes" id="UP001369086">
    <property type="component" value="Unassembled WGS sequence"/>
</dbReference>
<evidence type="ECO:0000313" key="9">
    <source>
        <dbReference type="Proteomes" id="UP001369086"/>
    </source>
</evidence>
<keyword evidence="2 5" id="KW-0645">Protease</keyword>
<comment type="caution">
    <text evidence="8">The sequence shown here is derived from an EMBL/GenBank/DDBJ whole genome shotgun (WGS) entry which is preliminary data.</text>
</comment>
<sequence length="457" mass="50749">MQAGGISKVSGVRTHPNLAQQNSGPIPTKPGPATELFVDANFPKGLPDPAGEIVWKRPKQEWLCASPQFIIDGASRTDICQGRLGDCWFLSAVASLTLHQPLMDQVIPEGQGFGSGYTGRFTFKFWQYGHWQEVEVDDFLPTVKGELIFLRSRERGEFWSPLLEKAYAKLKGGYHALHLGFPHEALVDMTGGVTEEFGGGPLEQRNEKGILFKHAYTVTCVAQVQAGGAQVDLIRVRNPWSHTEWTGAWSDHEGAAWSQVSTAEQNRVQRVQLEDGEFWMSVSDFHENFTTVEVCHLTGSSLSESGSVLQPWQCALHQGSWVRGISAGGPPQGTALYWLNPQFRLTLLEEDDDPNDPALTCSFLVALMQKNWRQQGAYLNIALHLYQVSPEQTYLSPIDLLKVRPVLYLPAYSAQREVVIRGRLAPGHYIIIPSTASANQEGEFILRVYTEKGNGAM</sequence>
<evidence type="ECO:0000256" key="1">
    <source>
        <dbReference type="ARBA" id="ARBA00007623"/>
    </source>
</evidence>
<dbReference type="EMBL" id="JAHFZB010000035">
    <property type="protein sequence ID" value="KAK6470685.1"/>
    <property type="molecule type" value="Genomic_DNA"/>
</dbReference>
<dbReference type="SUPFAM" id="SSF54001">
    <property type="entry name" value="Cysteine proteinases"/>
    <property type="match status" value="1"/>
</dbReference>
<dbReference type="Pfam" id="PF01067">
    <property type="entry name" value="Calpain_III"/>
    <property type="match status" value="1"/>
</dbReference>
<keyword evidence="9" id="KW-1185">Reference proteome</keyword>
<dbReference type="Gene3D" id="2.60.120.380">
    <property type="match status" value="1"/>
</dbReference>
<feature type="active site" evidence="5">
    <location>
        <position position="87"/>
    </location>
</feature>
<dbReference type="PANTHER" id="PTHR10183:SF434">
    <property type="entry name" value="CALPAIN-3"/>
    <property type="match status" value="1"/>
</dbReference>
<evidence type="ECO:0000256" key="3">
    <source>
        <dbReference type="ARBA" id="ARBA00022801"/>
    </source>
</evidence>